<dbReference type="Ensembl" id="ENSSHAT00000034955.1">
    <property type="protein sequence ID" value="ENSSHAP00000024648.1"/>
    <property type="gene ID" value="ENSSHAG00000029427.1"/>
</dbReference>
<dbReference type="Gene3D" id="2.60.40.10">
    <property type="entry name" value="Immunoglobulins"/>
    <property type="match status" value="1"/>
</dbReference>
<evidence type="ECO:0000313" key="3">
    <source>
        <dbReference type="Proteomes" id="UP000007648"/>
    </source>
</evidence>
<reference evidence="2" key="2">
    <citation type="submission" date="2025-08" db="UniProtKB">
        <authorList>
            <consortium name="Ensembl"/>
        </authorList>
    </citation>
    <scope>IDENTIFICATION</scope>
</reference>
<keyword evidence="3" id="KW-1185">Reference proteome</keyword>
<sequence length="58" mass="6244">MPGEAPKLLIYRPTTLHTGVSARFSGSGSGTDFSLTISSVEAEDAAVYHCQHDYNFPL</sequence>
<dbReference type="InParanoid" id="A0A7N4NKA7"/>
<protein>
    <recommendedName>
        <fullName evidence="1">Immunoglobulin V-set domain-containing protein</fullName>
    </recommendedName>
</protein>
<dbReference type="GeneTree" id="ENSGT00940000153770"/>
<dbReference type="InterPro" id="IPR050150">
    <property type="entry name" value="IgV_Light_Chain"/>
</dbReference>
<name>A0A7N4NKA7_SARHA</name>
<dbReference type="InterPro" id="IPR013106">
    <property type="entry name" value="Ig_V-set"/>
</dbReference>
<dbReference type="InterPro" id="IPR036179">
    <property type="entry name" value="Ig-like_dom_sf"/>
</dbReference>
<accession>A0A7N4NKA7</accession>
<dbReference type="InterPro" id="IPR013783">
    <property type="entry name" value="Ig-like_fold"/>
</dbReference>
<dbReference type="Proteomes" id="UP000007648">
    <property type="component" value="Unassembled WGS sequence"/>
</dbReference>
<dbReference type="AlphaFoldDB" id="A0A7N4NKA7"/>
<dbReference type="PANTHER" id="PTHR23267">
    <property type="entry name" value="IMMUNOGLOBULIN LIGHT CHAIN"/>
    <property type="match status" value="1"/>
</dbReference>
<evidence type="ECO:0000313" key="2">
    <source>
        <dbReference type="Ensembl" id="ENSSHAP00000024648.1"/>
    </source>
</evidence>
<evidence type="ECO:0000259" key="1">
    <source>
        <dbReference type="Pfam" id="PF07686"/>
    </source>
</evidence>
<dbReference type="SUPFAM" id="SSF48726">
    <property type="entry name" value="Immunoglobulin"/>
    <property type="match status" value="1"/>
</dbReference>
<feature type="domain" description="Immunoglobulin V-set" evidence="1">
    <location>
        <begin position="7"/>
        <end position="52"/>
    </location>
</feature>
<organism evidence="2 3">
    <name type="scientific">Sarcophilus harrisii</name>
    <name type="common">Tasmanian devil</name>
    <name type="synonym">Sarcophilus laniarius</name>
    <dbReference type="NCBI Taxonomy" id="9305"/>
    <lineage>
        <taxon>Eukaryota</taxon>
        <taxon>Metazoa</taxon>
        <taxon>Chordata</taxon>
        <taxon>Craniata</taxon>
        <taxon>Vertebrata</taxon>
        <taxon>Euteleostomi</taxon>
        <taxon>Mammalia</taxon>
        <taxon>Metatheria</taxon>
        <taxon>Dasyuromorphia</taxon>
        <taxon>Dasyuridae</taxon>
        <taxon>Sarcophilus</taxon>
    </lineage>
</organism>
<reference evidence="2 3" key="1">
    <citation type="journal article" date="2011" name="Proc. Natl. Acad. Sci. U.S.A.">
        <title>Genetic diversity and population structure of the endangered marsupial Sarcophilus harrisii (Tasmanian devil).</title>
        <authorList>
            <person name="Miller W."/>
            <person name="Hayes V.M."/>
            <person name="Ratan A."/>
            <person name="Petersen D.C."/>
            <person name="Wittekindt N.E."/>
            <person name="Miller J."/>
            <person name="Walenz B."/>
            <person name="Knight J."/>
            <person name="Qi J."/>
            <person name="Zhao F."/>
            <person name="Wang Q."/>
            <person name="Bedoya-Reina O.C."/>
            <person name="Katiyar N."/>
            <person name="Tomsho L.P."/>
            <person name="Kasson L.M."/>
            <person name="Hardie R.A."/>
            <person name="Woodbridge P."/>
            <person name="Tindall E.A."/>
            <person name="Bertelsen M.F."/>
            <person name="Dixon D."/>
            <person name="Pyecroft S."/>
            <person name="Helgen K.M."/>
            <person name="Lesk A.M."/>
            <person name="Pringle T.H."/>
            <person name="Patterson N."/>
            <person name="Zhang Y."/>
            <person name="Kreiss A."/>
            <person name="Woods G.M."/>
            <person name="Jones M.E."/>
            <person name="Schuster S.C."/>
        </authorList>
    </citation>
    <scope>NUCLEOTIDE SEQUENCE [LARGE SCALE GENOMIC DNA]</scope>
</reference>
<proteinExistence type="predicted"/>
<dbReference type="Pfam" id="PF07686">
    <property type="entry name" value="V-set"/>
    <property type="match status" value="1"/>
</dbReference>
<reference evidence="2" key="3">
    <citation type="submission" date="2025-09" db="UniProtKB">
        <authorList>
            <consortium name="Ensembl"/>
        </authorList>
    </citation>
    <scope>IDENTIFICATION</scope>
</reference>